<gene>
    <name evidence="3" type="ORF">EB796_020239</name>
</gene>
<dbReference type="Pfam" id="PF00656">
    <property type="entry name" value="Peptidase_C14"/>
    <property type="match status" value="1"/>
</dbReference>
<comment type="caution">
    <text evidence="3">The sequence shown here is derived from an EMBL/GenBank/DDBJ whole genome shotgun (WGS) entry which is preliminary data.</text>
</comment>
<accession>A0A7J7J5L7</accession>
<dbReference type="AlphaFoldDB" id="A0A7J7J5L7"/>
<dbReference type="InterPro" id="IPR002398">
    <property type="entry name" value="Pept_C14"/>
</dbReference>
<dbReference type="GO" id="GO:0004197">
    <property type="term" value="F:cysteine-type endopeptidase activity"/>
    <property type="evidence" value="ECO:0007669"/>
    <property type="project" value="InterPro"/>
</dbReference>
<keyword evidence="4" id="KW-1185">Reference proteome</keyword>
<dbReference type="EMBL" id="VXIV02003034">
    <property type="protein sequence ID" value="KAF6021452.1"/>
    <property type="molecule type" value="Genomic_DNA"/>
</dbReference>
<evidence type="ECO:0000259" key="2">
    <source>
        <dbReference type="PROSITE" id="PS50208"/>
    </source>
</evidence>
<dbReference type="PANTHER" id="PTHR47901">
    <property type="entry name" value="CASPASE RECRUITMENT DOMAIN-CONTAINING PROTEIN 18"/>
    <property type="match status" value="1"/>
</dbReference>
<dbReference type="GO" id="GO:0072559">
    <property type="term" value="C:NLRP3 inflammasome complex"/>
    <property type="evidence" value="ECO:0007669"/>
    <property type="project" value="TreeGrafter"/>
</dbReference>
<dbReference type="Gene3D" id="3.40.50.1460">
    <property type="match status" value="1"/>
</dbReference>
<evidence type="ECO:0000313" key="4">
    <source>
        <dbReference type="Proteomes" id="UP000593567"/>
    </source>
</evidence>
<protein>
    <submittedName>
        <fullName evidence="3">CASP2</fullName>
    </submittedName>
</protein>
<comment type="similarity">
    <text evidence="1">Belongs to the peptidase C14A family.</text>
</comment>
<evidence type="ECO:0000313" key="3">
    <source>
        <dbReference type="EMBL" id="KAF6021452.1"/>
    </source>
</evidence>
<dbReference type="InterPro" id="IPR015917">
    <property type="entry name" value="Pept_C14A"/>
</dbReference>
<organism evidence="3 4">
    <name type="scientific">Bugula neritina</name>
    <name type="common">Brown bryozoan</name>
    <name type="synonym">Sertularia neritina</name>
    <dbReference type="NCBI Taxonomy" id="10212"/>
    <lineage>
        <taxon>Eukaryota</taxon>
        <taxon>Metazoa</taxon>
        <taxon>Spiralia</taxon>
        <taxon>Lophotrochozoa</taxon>
        <taxon>Bryozoa</taxon>
        <taxon>Gymnolaemata</taxon>
        <taxon>Cheilostomatida</taxon>
        <taxon>Flustrina</taxon>
        <taxon>Buguloidea</taxon>
        <taxon>Bugulidae</taxon>
        <taxon>Bugula</taxon>
    </lineage>
</organism>
<dbReference type="GO" id="GO:0072557">
    <property type="term" value="C:IPAF inflammasome complex"/>
    <property type="evidence" value="ECO:0007669"/>
    <property type="project" value="TreeGrafter"/>
</dbReference>
<reference evidence="3" key="1">
    <citation type="submission" date="2020-06" db="EMBL/GenBank/DDBJ databases">
        <title>Draft genome of Bugula neritina, a colonial animal packing powerful symbionts and potential medicines.</title>
        <authorList>
            <person name="Rayko M."/>
        </authorList>
    </citation>
    <scope>NUCLEOTIDE SEQUENCE [LARGE SCALE GENOMIC DNA]</scope>
    <source>
        <strain evidence="3">Kwan_BN1</strain>
    </source>
</reference>
<feature type="domain" description="Caspase family p20" evidence="2">
    <location>
        <begin position="92"/>
        <end position="214"/>
    </location>
</feature>
<dbReference type="InterPro" id="IPR029030">
    <property type="entry name" value="Caspase-like_dom_sf"/>
</dbReference>
<proteinExistence type="inferred from homology"/>
<sequence>MHFHVNLLFYEALAEAETEKLGNQLKLEREQNTPSGSSSVINDELSDISDDEFMEQSDKGDTLHRLSVRPTSNPRIQSLFYDTEKVFKMSPVRGRALIINNASFSDQHPGPELDVINITDMLKQFKFEVSMFDDITAEDILRVIRNEVEDDRHEYYGTFWLCIMAHGSGDDFICGSDGARVSLKSVYALLSPFNFPGMAGKPKVVVIETCKGEFPDSEDKSVEPLAVKVPSSETQSFCPITQLECDDLLIITSGLSNRDFNRGSMLIRFLVRTMYRHACHKDMHEIFKIVSIGGSGLPRLKIIV</sequence>
<dbReference type="InterPro" id="IPR001309">
    <property type="entry name" value="Pept_C14_p20"/>
</dbReference>
<dbReference type="SMART" id="SM00115">
    <property type="entry name" value="CASc"/>
    <property type="match status" value="1"/>
</dbReference>
<dbReference type="InterPro" id="IPR011600">
    <property type="entry name" value="Pept_C14_caspase"/>
</dbReference>
<dbReference type="GO" id="GO:0097169">
    <property type="term" value="C:AIM2 inflammasome complex"/>
    <property type="evidence" value="ECO:0007669"/>
    <property type="project" value="TreeGrafter"/>
</dbReference>
<dbReference type="SUPFAM" id="SSF52129">
    <property type="entry name" value="Caspase-like"/>
    <property type="match status" value="1"/>
</dbReference>
<dbReference type="PRINTS" id="PR00376">
    <property type="entry name" value="IL1BCENZYME"/>
</dbReference>
<dbReference type="Proteomes" id="UP000593567">
    <property type="component" value="Unassembled WGS sequence"/>
</dbReference>
<dbReference type="PANTHER" id="PTHR47901:SF3">
    <property type="entry name" value="CASPASE-1"/>
    <property type="match status" value="1"/>
</dbReference>
<name>A0A7J7J5L7_BUGNE</name>
<dbReference type="PROSITE" id="PS50208">
    <property type="entry name" value="CASPASE_P20"/>
    <property type="match status" value="1"/>
</dbReference>
<dbReference type="GO" id="GO:0006508">
    <property type="term" value="P:proteolysis"/>
    <property type="evidence" value="ECO:0007669"/>
    <property type="project" value="InterPro"/>
</dbReference>
<evidence type="ECO:0000256" key="1">
    <source>
        <dbReference type="ARBA" id="ARBA00010134"/>
    </source>
</evidence>
<dbReference type="OrthoDB" id="6157570at2759"/>